<protein>
    <submittedName>
        <fullName evidence="1">Uncharacterized protein</fullName>
    </submittedName>
</protein>
<proteinExistence type="predicted"/>
<reference evidence="1" key="1">
    <citation type="journal article" date="2014" name="Front. Microbiol.">
        <title>High frequency of phylogenetically diverse reductive dehalogenase-homologous genes in deep subseafloor sedimentary metagenomes.</title>
        <authorList>
            <person name="Kawai M."/>
            <person name="Futagami T."/>
            <person name="Toyoda A."/>
            <person name="Takaki Y."/>
            <person name="Nishi S."/>
            <person name="Hori S."/>
            <person name="Arai W."/>
            <person name="Tsubouchi T."/>
            <person name="Morono Y."/>
            <person name="Uchiyama I."/>
            <person name="Ito T."/>
            <person name="Fujiyama A."/>
            <person name="Inagaki F."/>
            <person name="Takami H."/>
        </authorList>
    </citation>
    <scope>NUCLEOTIDE SEQUENCE</scope>
    <source>
        <strain evidence="1">Expedition CK06-06</strain>
    </source>
</reference>
<evidence type="ECO:0000313" key="1">
    <source>
        <dbReference type="EMBL" id="GAF94419.1"/>
    </source>
</evidence>
<accession>X0TMF4</accession>
<dbReference type="EMBL" id="BARS01011848">
    <property type="protein sequence ID" value="GAF94419.1"/>
    <property type="molecule type" value="Genomic_DNA"/>
</dbReference>
<dbReference type="AlphaFoldDB" id="X0TMF4"/>
<name>X0TMF4_9ZZZZ</name>
<sequence length="46" mass="5153">MHRWRSFALGLFAVTVAIGSLTGALTLLKVHDLQTQKILTEKEQET</sequence>
<organism evidence="1">
    <name type="scientific">marine sediment metagenome</name>
    <dbReference type="NCBI Taxonomy" id="412755"/>
    <lineage>
        <taxon>unclassified sequences</taxon>
        <taxon>metagenomes</taxon>
        <taxon>ecological metagenomes</taxon>
    </lineage>
</organism>
<gene>
    <name evidence="1" type="ORF">S01H1_21387</name>
</gene>
<feature type="non-terminal residue" evidence="1">
    <location>
        <position position="46"/>
    </location>
</feature>
<comment type="caution">
    <text evidence="1">The sequence shown here is derived from an EMBL/GenBank/DDBJ whole genome shotgun (WGS) entry which is preliminary data.</text>
</comment>